<sequence length="489" mass="56646">MKSSIGDIRRLAILDTLEIMDSSPEKIYNDITALAASMCNSQISLITLLDDKRQLFKSHHNLDFHQTPLEVSFCKYLIKEDIDQLIVEDAKEDERFSDNPFVLNYPHISFYAGVPLIWSNGTRLGSLCVMDKQPKKLSGQQIKGLKTLAQQVIHLLELRKTKKEVEKKNEELEKIMNSSLDIICTIDRNGTFLSVNSACKKIWGYSPNELIGRNYIDFVYKEDRQKTKKSSEATFSGKETLNFENRYLHKDGSLVSLMWSANWNNQDGIMYCVARDITDRKKIEHQLEHSERRFKSLIQEGSDLIAILDEQANYKYVSPTSTKILQIKPEEFIGTNAFDYIHPDDQASVYNSFKEILEKSQINIEPFRFKNKNEEWRWVETIATNQMNEPSLKGIVANSRDVTERILYLKAIEEQNVKLKQIAWTQSHVVRAPVARLMGLIELIKDNELSFEEKDEILNFIIKSAHEIDSIIKEIVENSFYNIELKNSK</sequence>
<dbReference type="PROSITE" id="PS50113">
    <property type="entry name" value="PAC"/>
    <property type="match status" value="1"/>
</dbReference>
<dbReference type="PANTHER" id="PTHR43102:SF2">
    <property type="entry name" value="GAF DOMAIN-CONTAINING PROTEIN"/>
    <property type="match status" value="1"/>
</dbReference>
<dbReference type="SUPFAM" id="SSF55781">
    <property type="entry name" value="GAF domain-like"/>
    <property type="match status" value="1"/>
</dbReference>
<dbReference type="SUPFAM" id="SSF55785">
    <property type="entry name" value="PYP-like sensor domain (PAS domain)"/>
    <property type="match status" value="2"/>
</dbReference>
<dbReference type="PROSITE" id="PS50112">
    <property type="entry name" value="PAS"/>
    <property type="match status" value="2"/>
</dbReference>
<reference evidence="1 2" key="1">
    <citation type="submission" date="2017-08" db="EMBL/GenBank/DDBJ databases">
        <title>The complete genome sequence of Maribacter sp. B1, isolated from deep-sea sediment.</title>
        <authorList>
            <person name="Wu Y.-H."/>
            <person name="Cheng H."/>
            <person name="Xu X.-W."/>
        </authorList>
    </citation>
    <scope>NUCLEOTIDE SEQUENCE [LARGE SCALE GENOMIC DNA]</scope>
    <source>
        <strain evidence="1 2">B1</strain>
    </source>
</reference>
<gene>
    <name evidence="1" type="ORF">CJ263_09645</name>
</gene>
<dbReference type="Proteomes" id="UP000215244">
    <property type="component" value="Chromosome"/>
</dbReference>
<dbReference type="CDD" id="cd00130">
    <property type="entry name" value="PAS"/>
    <property type="match status" value="2"/>
</dbReference>
<proteinExistence type="predicted"/>
<dbReference type="Gene3D" id="3.30.450.20">
    <property type="entry name" value="PAS domain"/>
    <property type="match status" value="2"/>
</dbReference>
<evidence type="ECO:0000313" key="2">
    <source>
        <dbReference type="Proteomes" id="UP000215244"/>
    </source>
</evidence>
<dbReference type="InterPro" id="IPR001610">
    <property type="entry name" value="PAC"/>
</dbReference>
<dbReference type="InterPro" id="IPR013655">
    <property type="entry name" value="PAS_fold_3"/>
</dbReference>
<dbReference type="GO" id="GO:0000155">
    <property type="term" value="F:phosphorelay sensor kinase activity"/>
    <property type="evidence" value="ECO:0007669"/>
    <property type="project" value="InterPro"/>
</dbReference>
<dbReference type="Pfam" id="PF08447">
    <property type="entry name" value="PAS_3"/>
    <property type="match status" value="2"/>
</dbReference>
<dbReference type="InterPro" id="IPR036097">
    <property type="entry name" value="HisK_dim/P_sf"/>
</dbReference>
<accession>A0A223V4Z2</accession>
<name>A0A223V4Z2_9FLAO</name>
<dbReference type="InterPro" id="IPR000700">
    <property type="entry name" value="PAS-assoc_C"/>
</dbReference>
<dbReference type="Pfam" id="PF01590">
    <property type="entry name" value="GAF"/>
    <property type="match status" value="1"/>
</dbReference>
<dbReference type="InterPro" id="IPR003018">
    <property type="entry name" value="GAF"/>
</dbReference>
<dbReference type="EMBL" id="CP022957">
    <property type="protein sequence ID" value="ASV30453.1"/>
    <property type="molecule type" value="Genomic_DNA"/>
</dbReference>
<dbReference type="PANTHER" id="PTHR43102">
    <property type="entry name" value="SLR1143 PROTEIN"/>
    <property type="match status" value="1"/>
</dbReference>
<protein>
    <submittedName>
        <fullName evidence="1">Uncharacterized protein</fullName>
    </submittedName>
</protein>
<dbReference type="SUPFAM" id="SSF47384">
    <property type="entry name" value="Homodimeric domain of signal transducing histidine kinase"/>
    <property type="match status" value="1"/>
</dbReference>
<dbReference type="OrthoDB" id="9124519at2"/>
<dbReference type="Gene3D" id="3.30.450.40">
    <property type="match status" value="1"/>
</dbReference>
<dbReference type="InterPro" id="IPR000014">
    <property type="entry name" value="PAS"/>
</dbReference>
<dbReference type="InterPro" id="IPR035965">
    <property type="entry name" value="PAS-like_dom_sf"/>
</dbReference>
<evidence type="ECO:0000313" key="1">
    <source>
        <dbReference type="EMBL" id="ASV30453.1"/>
    </source>
</evidence>
<dbReference type="InterPro" id="IPR029016">
    <property type="entry name" value="GAF-like_dom_sf"/>
</dbReference>
<keyword evidence="2" id="KW-1185">Reference proteome</keyword>
<dbReference type="KEGG" id="marb:CJ263_09645"/>
<dbReference type="RefSeq" id="WP_094997072.1">
    <property type="nucleotide sequence ID" value="NZ_BMJL01000002.1"/>
</dbReference>
<dbReference type="AlphaFoldDB" id="A0A223V4Z2"/>
<dbReference type="SMART" id="SM00091">
    <property type="entry name" value="PAS"/>
    <property type="match status" value="2"/>
</dbReference>
<dbReference type="NCBIfam" id="TIGR00229">
    <property type="entry name" value="sensory_box"/>
    <property type="match status" value="2"/>
</dbReference>
<dbReference type="SMART" id="SM00086">
    <property type="entry name" value="PAC"/>
    <property type="match status" value="2"/>
</dbReference>
<dbReference type="SMART" id="SM00065">
    <property type="entry name" value="GAF"/>
    <property type="match status" value="1"/>
</dbReference>
<organism evidence="1 2">
    <name type="scientific">Maribacter cobaltidurans</name>
    <dbReference type="NCBI Taxonomy" id="1178778"/>
    <lineage>
        <taxon>Bacteria</taxon>
        <taxon>Pseudomonadati</taxon>
        <taxon>Bacteroidota</taxon>
        <taxon>Flavobacteriia</taxon>
        <taxon>Flavobacteriales</taxon>
        <taxon>Flavobacteriaceae</taxon>
        <taxon>Maribacter</taxon>
    </lineage>
</organism>